<organism evidence="2 3">
    <name type="scientific">Marisediminicola antarctica</name>
    <dbReference type="NCBI Taxonomy" id="674079"/>
    <lineage>
        <taxon>Bacteria</taxon>
        <taxon>Bacillati</taxon>
        <taxon>Actinomycetota</taxon>
        <taxon>Actinomycetes</taxon>
        <taxon>Micrococcales</taxon>
        <taxon>Microbacteriaceae</taxon>
        <taxon>Marisediminicola</taxon>
    </lineage>
</organism>
<reference evidence="2 3" key="1">
    <citation type="submission" date="2016-09" db="EMBL/GenBank/DDBJ databases">
        <title>Complete genome sequence of microbes from the polar regions.</title>
        <authorList>
            <person name="Liao L."/>
            <person name="Chen B."/>
        </authorList>
    </citation>
    <scope>NUCLEOTIDE SEQUENCE [LARGE SCALE GENOMIC DNA]</scope>
    <source>
        <strain evidence="2 3">ZS314</strain>
    </source>
</reference>
<gene>
    <name evidence="2" type="ORF">BHD05_14045</name>
</gene>
<dbReference type="OrthoDB" id="9808049at2"/>
<dbReference type="Gene3D" id="3.50.50.60">
    <property type="entry name" value="FAD/NAD(P)-binding domain"/>
    <property type="match status" value="2"/>
</dbReference>
<dbReference type="InterPro" id="IPR032710">
    <property type="entry name" value="NTF2-like_dom_sf"/>
</dbReference>
<dbReference type="RefSeq" id="WP_161886993.1">
    <property type="nucleotide sequence ID" value="NZ_CP017146.1"/>
</dbReference>
<dbReference type="EMBL" id="CP017146">
    <property type="protein sequence ID" value="QHO71216.1"/>
    <property type="molecule type" value="Genomic_DNA"/>
</dbReference>
<dbReference type="GO" id="GO:0050660">
    <property type="term" value="F:flavin adenine dinucleotide binding"/>
    <property type="evidence" value="ECO:0007669"/>
    <property type="project" value="TreeGrafter"/>
</dbReference>
<dbReference type="AlphaFoldDB" id="A0A7L5AMA7"/>
<dbReference type="SUPFAM" id="SSF51905">
    <property type="entry name" value="FAD/NAD(P)-binding domain"/>
    <property type="match status" value="1"/>
</dbReference>
<dbReference type="SUPFAM" id="SSF54427">
    <property type="entry name" value="NTF2-like"/>
    <property type="match status" value="1"/>
</dbReference>
<dbReference type="KEGG" id="mant:BHD05_14045"/>
<dbReference type="Pfam" id="PF13738">
    <property type="entry name" value="Pyr_redox_3"/>
    <property type="match status" value="1"/>
</dbReference>
<evidence type="ECO:0000313" key="2">
    <source>
        <dbReference type="EMBL" id="QHO71216.1"/>
    </source>
</evidence>
<evidence type="ECO:0000313" key="3">
    <source>
        <dbReference type="Proteomes" id="UP000464507"/>
    </source>
</evidence>
<keyword evidence="3" id="KW-1185">Reference proteome</keyword>
<name>A0A7L5AMA7_9MICO</name>
<protein>
    <submittedName>
        <fullName evidence="2">FAD-dependent oxidoreductase</fullName>
    </submittedName>
</protein>
<dbReference type="PANTHER" id="PTHR43539">
    <property type="entry name" value="FLAVIN-BINDING MONOOXYGENASE-LIKE PROTEIN (AFU_ORTHOLOGUE AFUA_4G09220)"/>
    <property type="match status" value="1"/>
</dbReference>
<evidence type="ECO:0000256" key="1">
    <source>
        <dbReference type="ARBA" id="ARBA00023002"/>
    </source>
</evidence>
<dbReference type="PANTHER" id="PTHR43539:SF68">
    <property type="entry name" value="FLAVIN-BINDING MONOOXYGENASE-LIKE PROTEIN (AFU_ORTHOLOGUE AFUA_4G09220)"/>
    <property type="match status" value="1"/>
</dbReference>
<dbReference type="InterPro" id="IPR050982">
    <property type="entry name" value="Auxin_biosynth/cation_transpt"/>
</dbReference>
<dbReference type="InterPro" id="IPR036188">
    <property type="entry name" value="FAD/NAD-bd_sf"/>
</dbReference>
<dbReference type="Proteomes" id="UP000464507">
    <property type="component" value="Chromosome"/>
</dbReference>
<keyword evidence="1" id="KW-0560">Oxidoreductase</keyword>
<proteinExistence type="predicted"/>
<dbReference type="GO" id="GO:0004497">
    <property type="term" value="F:monooxygenase activity"/>
    <property type="evidence" value="ECO:0007669"/>
    <property type="project" value="TreeGrafter"/>
</dbReference>
<sequence>MPESPNVIVDRWLGQLDDSLQNRDIDAALELFEEESYWRDFVSFTWNLKTSEGKAEIRRMLEAQLDHVQPSGWVRAEDATGDSEATEAWVNFETGQARGYAHLRLRNGRCWTLLTTMKELKGFEEKKGVNREQGVAHTIEKGRLSWLEKKTAQEASLGYDEQPYCVIVGGGQGGIGLAARMRRLGVPTIVIEKNARPGDSWRNRYKSLHLHDPVWYDHLPYLKFPEDWPVFASKDKIGDWLEHYTRIMELNYWSSTECTKAAFDEQAQEWVVEVVREGQKVTLRPKQLVFALGVSGYPNTPVFDGAETFLGQQHHSSQHAGGGDWVGKKAVVIGSNNSAHDICADLWEHGAEVTMVQRSSTHIARSDALMDLALGDLYSERALAGGVTTEKADLLFASLPYRILPAAQIPVYAEMARRDADFYEKLAAVGFDLDFGTDGSGLFLKYLRRGSGYYIDVGASQLLIDGRVKVRSGQIVSITSHSVTLDDGTALEADLIVYATGYGSMNGWLADLVSPEVADQVGRCWGYGSDTPKDPGPWEGELRNMWKPTNVESLWIHGGNLHQSRHYSNYLAMQIKARMEGLDTPVYELQESHYTH</sequence>
<accession>A0A7L5AMA7</accession>